<evidence type="ECO:0000256" key="3">
    <source>
        <dbReference type="ARBA" id="ARBA00022448"/>
    </source>
</evidence>
<keyword evidence="5" id="KW-0677">Repeat</keyword>
<reference evidence="12" key="2">
    <citation type="submission" date="2015-07" db="EMBL/GenBank/DDBJ databases">
        <title>The genome sequence of Plasmodium falciparum IGH-CR14.</title>
        <authorList>
            <consortium name="The Broad Institute Genome Sequencing Platform"/>
            <person name="Volkman S.K."/>
            <person name="Neafsey D.E."/>
            <person name="Dash A.P."/>
            <person name="Chitnis C.E."/>
            <person name="Hartl D.L."/>
            <person name="Young S.K."/>
            <person name="Kodira C.D."/>
            <person name="Zeng Q."/>
            <person name="Koehrsen M."/>
            <person name="Godfrey P."/>
            <person name="Alvarado L."/>
            <person name="Berlin A."/>
            <person name="Borenstein D."/>
            <person name="Chen Z."/>
            <person name="Engels R."/>
            <person name="Freedman E."/>
            <person name="Gellesch M."/>
            <person name="Goldberg J."/>
            <person name="Griggs A."/>
            <person name="Gujja S."/>
            <person name="Heiman D."/>
            <person name="Hepburn T."/>
            <person name="Howarth C."/>
            <person name="Jen D."/>
            <person name="Larson L."/>
            <person name="Lewis B."/>
            <person name="Mehta T."/>
            <person name="Park D."/>
            <person name="Pearson M."/>
            <person name="Roberts A."/>
            <person name="Saif S."/>
            <person name="Shea T."/>
            <person name="Shenoy N."/>
            <person name="Sisk P."/>
            <person name="Stolte C."/>
            <person name="Sykes S."/>
            <person name="Walk T."/>
            <person name="White J."/>
            <person name="Yandava C."/>
            <person name="Wirth D.F."/>
            <person name="Nusbaum C."/>
            <person name="Birren B."/>
        </authorList>
    </citation>
    <scope>NUCLEOTIDE SEQUENCE [LARGE SCALE GENOMIC DNA]</scope>
    <source>
        <strain evidence="12">IGH-CR14</strain>
    </source>
</reference>
<keyword evidence="3" id="KW-0813">Transport</keyword>
<organism evidence="11 12">
    <name type="scientific">Plasmodium falciparum IGH-CR14</name>
    <dbReference type="NCBI Taxonomy" id="580059"/>
    <lineage>
        <taxon>Eukaryota</taxon>
        <taxon>Sar</taxon>
        <taxon>Alveolata</taxon>
        <taxon>Apicomplexa</taxon>
        <taxon>Aconoidasida</taxon>
        <taxon>Haemosporida</taxon>
        <taxon>Plasmodiidae</taxon>
        <taxon>Plasmodium</taxon>
        <taxon>Plasmodium (Laverania)</taxon>
    </lineage>
</organism>
<evidence type="ECO:0000256" key="9">
    <source>
        <dbReference type="ARBA" id="ARBA00023136"/>
    </source>
</evidence>
<dbReference type="GO" id="GO:0005743">
    <property type="term" value="C:mitochondrial inner membrane"/>
    <property type="evidence" value="ECO:0007669"/>
    <property type="project" value="UniProtKB-SubCell"/>
</dbReference>
<sequence length="133" mass="16007">MQTFKQMLCRTMMYVFLICFLKNLIEKNKLIYIPRITATLVKDIPFSAIYWSLTEYFVSYIKKQDAEYEKRKNFVKKFVYPFICGCLSSTITTFITHPLDIIKTNLQARCIDIIHKSDFDYKKIKNYDMYTKE</sequence>
<dbReference type="InterPro" id="IPR023395">
    <property type="entry name" value="MCP_dom_sf"/>
</dbReference>
<feature type="transmembrane region" description="Helical" evidence="10">
    <location>
        <begin position="78"/>
        <end position="99"/>
    </location>
</feature>
<keyword evidence="4 10" id="KW-0812">Transmembrane</keyword>
<evidence type="ECO:0000256" key="5">
    <source>
        <dbReference type="ARBA" id="ARBA00022737"/>
    </source>
</evidence>
<dbReference type="GO" id="GO:1990542">
    <property type="term" value="P:mitochondrial transmembrane transport"/>
    <property type="evidence" value="ECO:0007669"/>
    <property type="project" value="InterPro"/>
</dbReference>
<evidence type="ECO:0000313" key="12">
    <source>
        <dbReference type="Proteomes" id="UP000054562"/>
    </source>
</evidence>
<comment type="similarity">
    <text evidence="2">Belongs to the mitochondrial carrier (TC 2.A.29) family.</text>
</comment>
<dbReference type="EMBL" id="GG665233">
    <property type="protein sequence ID" value="KNG76979.1"/>
    <property type="molecule type" value="Genomic_DNA"/>
</dbReference>
<proteinExistence type="inferred from homology"/>
<comment type="subcellular location">
    <subcellularLocation>
        <location evidence="1">Mitochondrion inner membrane</location>
        <topology evidence="1">Multi-pass membrane protein</topology>
    </subcellularLocation>
</comment>
<evidence type="ECO:0000256" key="7">
    <source>
        <dbReference type="ARBA" id="ARBA00022989"/>
    </source>
</evidence>
<dbReference type="SUPFAM" id="SSF103506">
    <property type="entry name" value="Mitochondrial carrier"/>
    <property type="match status" value="1"/>
</dbReference>
<gene>
    <name evidence="11" type="ORF">PFMG_03234</name>
</gene>
<keyword evidence="6" id="KW-0999">Mitochondrion inner membrane</keyword>
<dbReference type="Pfam" id="PF00153">
    <property type="entry name" value="Mito_carr"/>
    <property type="match status" value="1"/>
</dbReference>
<evidence type="ECO:0000256" key="4">
    <source>
        <dbReference type="ARBA" id="ARBA00022692"/>
    </source>
</evidence>
<reference evidence="12" key="1">
    <citation type="submission" date="2015-07" db="EMBL/GenBank/DDBJ databases">
        <title>Annotation of Plasmodium falciparum IGH-CR14.</title>
        <authorList>
            <consortium name="The Broad Institute Genome Sequencing Platform"/>
            <person name="Volkman S.K."/>
            <person name="Neafsey D.E."/>
            <person name="Dash A.P."/>
            <person name="Chitnis C.E."/>
            <person name="Hartl D.L."/>
            <person name="Young S.K."/>
            <person name="Zeng Q."/>
            <person name="Koehrsen M."/>
            <person name="Alvarado L."/>
            <person name="Berlin A."/>
            <person name="Borenstein D."/>
            <person name="Chapman S.B."/>
            <person name="Chen Z."/>
            <person name="Engels R."/>
            <person name="Freedman E."/>
            <person name="Gellesch M."/>
            <person name="Goldberg J."/>
            <person name="Griggs A."/>
            <person name="Gujja S."/>
            <person name="Heilman E.R."/>
            <person name="Heiman D.I."/>
            <person name="Howarth C."/>
            <person name="Jen D."/>
            <person name="Larson L."/>
            <person name="Mehta T."/>
            <person name="Neiman D."/>
            <person name="Park D."/>
            <person name="Pearson M."/>
            <person name="Roberts A."/>
            <person name="Saif S."/>
            <person name="Shea T."/>
            <person name="Shenoy N."/>
            <person name="Sisk P."/>
            <person name="Stolte C."/>
            <person name="Sykes S."/>
            <person name="Walk T."/>
            <person name="White J."/>
            <person name="Yandava C."/>
            <person name="Haas B."/>
            <person name="Henn M.R."/>
            <person name="Nusbaum C."/>
            <person name="Birren B."/>
        </authorList>
    </citation>
    <scope>NUCLEOTIDE SEQUENCE [LARGE SCALE GENOMIC DNA]</scope>
    <source>
        <strain evidence="12">IGH-CR14</strain>
    </source>
</reference>
<dbReference type="AlphaFoldDB" id="A0A0L1IBI4"/>
<evidence type="ECO:0000256" key="10">
    <source>
        <dbReference type="SAM" id="Phobius"/>
    </source>
</evidence>
<evidence type="ECO:0000256" key="8">
    <source>
        <dbReference type="ARBA" id="ARBA00023128"/>
    </source>
</evidence>
<dbReference type="Gene3D" id="1.50.40.10">
    <property type="entry name" value="Mitochondrial carrier domain"/>
    <property type="match status" value="1"/>
</dbReference>
<keyword evidence="7 10" id="KW-1133">Transmembrane helix</keyword>
<dbReference type="InterPro" id="IPR018108">
    <property type="entry name" value="MCP_transmembrane"/>
</dbReference>
<accession>A0A0L1IBI4</accession>
<dbReference type="OrthoDB" id="409586at2759"/>
<dbReference type="Proteomes" id="UP000054562">
    <property type="component" value="Unassembled WGS sequence"/>
</dbReference>
<keyword evidence="8" id="KW-0496">Mitochondrion</keyword>
<evidence type="ECO:0000256" key="2">
    <source>
        <dbReference type="ARBA" id="ARBA00006375"/>
    </source>
</evidence>
<protein>
    <submittedName>
        <fullName evidence="11">Mitochondrial carrier protein</fullName>
    </submittedName>
</protein>
<dbReference type="PANTHER" id="PTHR45760">
    <property type="entry name" value="FI19922P1-RELATED"/>
    <property type="match status" value="1"/>
</dbReference>
<keyword evidence="9 10" id="KW-0472">Membrane</keyword>
<evidence type="ECO:0000313" key="11">
    <source>
        <dbReference type="EMBL" id="KNG76979.1"/>
    </source>
</evidence>
<dbReference type="InterPro" id="IPR045315">
    <property type="entry name" value="Mtm1-like"/>
</dbReference>
<evidence type="ECO:0000256" key="6">
    <source>
        <dbReference type="ARBA" id="ARBA00022792"/>
    </source>
</evidence>
<name>A0A0L1IBI4_PLAFA</name>
<evidence type="ECO:0000256" key="1">
    <source>
        <dbReference type="ARBA" id="ARBA00004448"/>
    </source>
</evidence>
<dbReference type="PANTHER" id="PTHR45760:SF2">
    <property type="entry name" value="FI19922P1-RELATED"/>
    <property type="match status" value="1"/>
</dbReference>